<accession>A0A9Y1BSN7</accession>
<dbReference type="EMBL" id="CP084167">
    <property type="protein sequence ID" value="UJG44409.1"/>
    <property type="molecule type" value="Genomic_DNA"/>
</dbReference>
<name>A0A9Y1BSN7_9ARCH</name>
<organism evidence="1">
    <name type="scientific">Candidatus Heimdallarchaeum endolithica</name>
    <dbReference type="NCBI Taxonomy" id="2876572"/>
    <lineage>
        <taxon>Archaea</taxon>
        <taxon>Promethearchaeati</taxon>
        <taxon>Candidatus Heimdallarchaeota</taxon>
        <taxon>Candidatus Heimdallarchaeia (ex Rinke et al. 2021) (nom. nud.)</taxon>
        <taxon>Candidatus Heimdallarchaeales</taxon>
        <taxon>Candidatus Heimdallarchaeaceae</taxon>
        <taxon>Candidatus Heimdallarchaeum</taxon>
    </lineage>
</organism>
<dbReference type="Proteomes" id="UP001200513">
    <property type="component" value="Chromosome"/>
</dbReference>
<dbReference type="AlphaFoldDB" id="A0A9Y1BSN7"/>
<sequence>MAKILLSFLGTRNYLECNYYLNEKKVEGVKYIQEALVRFLCEEWTEEDKIVIFITEESREKHWNTEDDVLKKDHSPKLKEILESLNLDCEIKTVLIPVGRSEEELWEIFEKMFDSISKEDEIILDITHAFRFIPFLMLIVLNYSIVIKKISILGIYYGAFEAIGAYNEVKEMPVEKRNAPVFDLSPFIDLLNWTLITQNFLKFGELRDVNRFLKRRREKHNTFFMELKKEQNLFNQINAFTSLFKTNRGYEIIKEHDFKALKTRIKRVERKDSQTRLLNHLLELIYLKLKNFENEDIENGYRAVDWCIEHGLVQQAYTLLQENMISEIFLKVYTEEKLRDHDLREKIVKNAFNDKIKYNYEEFYKEKKEYLSDEELNEIVRINKIIPEEYILIFQDLRNYRNDINHAGLTKDPKKSRVLIKSIKELNERIKKVREKEFKKQI</sequence>
<dbReference type="InterPro" id="IPR011742">
    <property type="entry name" value="CRISPR-assoc_prot_TM1812"/>
</dbReference>
<dbReference type="NCBIfam" id="TIGR02221">
    <property type="entry name" value="cas_TM1812"/>
    <property type="match status" value="1"/>
</dbReference>
<gene>
    <name evidence="1" type="ORF">K9W46_04315</name>
</gene>
<reference evidence="1" key="1">
    <citation type="journal article" date="2022" name="Nat. Microbiol.">
        <title>Unique mobile elements and scalable gene flow at the prokaryote-eukaryote boundary revealed by circularized Asgard archaea genomes.</title>
        <authorList>
            <person name="Wu F."/>
            <person name="Speth D.R."/>
            <person name="Philosof A."/>
            <person name="Cremiere A."/>
            <person name="Narayanan A."/>
            <person name="Barco R.A."/>
            <person name="Connon S.A."/>
            <person name="Amend J.P."/>
            <person name="Antoshechkin I.A."/>
            <person name="Orphan V.J."/>
        </authorList>
    </citation>
    <scope>NUCLEOTIDE SEQUENCE</scope>
    <source>
        <strain evidence="1">PR6</strain>
    </source>
</reference>
<protein>
    <submittedName>
        <fullName evidence="1">TIGR02221 family CRISPR-associated protein</fullName>
    </submittedName>
</protein>
<proteinExistence type="predicted"/>
<dbReference type="NCBIfam" id="TIGR02549">
    <property type="entry name" value="CRISPR_DxTHG"/>
    <property type="match status" value="1"/>
</dbReference>
<evidence type="ECO:0000313" key="1">
    <source>
        <dbReference type="EMBL" id="UJG44409.1"/>
    </source>
</evidence>
<dbReference type="CDD" id="cd09732">
    <property type="entry name" value="Csx1_III-U"/>
    <property type="match status" value="1"/>
</dbReference>
<dbReference type="InterPro" id="IPR013383">
    <property type="entry name" value="CRISPR-assoc_prot_DxTHG_CS"/>
</dbReference>